<feature type="transmembrane region" description="Helical" evidence="2">
    <location>
        <begin position="74"/>
        <end position="94"/>
    </location>
</feature>
<dbReference type="InterPro" id="IPR010559">
    <property type="entry name" value="Sig_transdc_His_kin_internal"/>
</dbReference>
<dbReference type="Gene3D" id="3.30.565.10">
    <property type="entry name" value="Histidine kinase-like ATPase, C-terminal domain"/>
    <property type="match status" value="1"/>
</dbReference>
<dbReference type="KEGG" id="stha:NCTC11429_01810"/>
<evidence type="ECO:0000259" key="3">
    <source>
        <dbReference type="Pfam" id="PF06580"/>
    </source>
</evidence>
<dbReference type="Pfam" id="PF06580">
    <property type="entry name" value="His_kinase"/>
    <property type="match status" value="1"/>
</dbReference>
<organism evidence="4 5">
    <name type="scientific">Sphingobacterium thalpophilum</name>
    <dbReference type="NCBI Taxonomy" id="259"/>
    <lineage>
        <taxon>Bacteria</taxon>
        <taxon>Pseudomonadati</taxon>
        <taxon>Bacteroidota</taxon>
        <taxon>Sphingobacteriia</taxon>
        <taxon>Sphingobacteriales</taxon>
        <taxon>Sphingobacteriaceae</taxon>
        <taxon>Sphingobacterium</taxon>
    </lineage>
</organism>
<dbReference type="STRING" id="1123265.GCA_000686625_05155"/>
<gene>
    <name evidence="4" type="primary">ypdA_5</name>
    <name evidence="4" type="ORF">NCTC11429_01810</name>
</gene>
<sequence length="386" mass="45223">MRSEIIWGKWYTPFVRVIVHIIFWILVFCTYSFTYKRLGGSYIWILVAKELFVTTSLFYSVIWLISKWIEKRKVLPIVIFIVFSYIWWLNITYLTCDILNDFELKEGRAFIKYVRFFTDDGYFGIYQLKKFPSVFPDFLTLVSLPLTPKLVKHLIAQGNKMLLLEKTQAELELEKANLELKTTNLELDKANLERDNLKMELKILKSQISPHFLFNTLNSIYRLAEKGEASTPNTIMKLSNMLRYMLYQANDDKISIAKEIQFLNDYLDLIRIRFGDSVNLNFNIKKIKEPYRVVPLMLLPFIENAIKHGPDRSRADAWITVSLTIEDGILRFVVANGLNKNSPASPRGGIGLQNVKRTLELRYKDRYTLNMSDNMNSYSVILEIEL</sequence>
<name>A0A4U9UTH9_9SPHI</name>
<evidence type="ECO:0000313" key="4">
    <source>
        <dbReference type="EMBL" id="VTR37086.1"/>
    </source>
</evidence>
<reference evidence="4 5" key="1">
    <citation type="submission" date="2019-05" db="EMBL/GenBank/DDBJ databases">
        <authorList>
            <consortium name="Pathogen Informatics"/>
        </authorList>
    </citation>
    <scope>NUCLEOTIDE SEQUENCE [LARGE SCALE GENOMIC DNA]</scope>
    <source>
        <strain evidence="4 5">NCTC11429</strain>
    </source>
</reference>
<keyword evidence="2" id="KW-1133">Transmembrane helix</keyword>
<dbReference type="GO" id="GO:0016020">
    <property type="term" value="C:membrane"/>
    <property type="evidence" value="ECO:0007669"/>
    <property type="project" value="InterPro"/>
</dbReference>
<feature type="domain" description="Signal transduction histidine kinase internal region" evidence="3">
    <location>
        <begin position="199"/>
        <end position="277"/>
    </location>
</feature>
<dbReference type="InterPro" id="IPR050640">
    <property type="entry name" value="Bact_2-comp_sensor_kinase"/>
</dbReference>
<dbReference type="SUPFAM" id="SSF55874">
    <property type="entry name" value="ATPase domain of HSP90 chaperone/DNA topoisomerase II/histidine kinase"/>
    <property type="match status" value="1"/>
</dbReference>
<dbReference type="GeneID" id="78462557"/>
<dbReference type="AlphaFoldDB" id="A0A4U9UTH9"/>
<keyword evidence="2" id="KW-0472">Membrane</keyword>
<keyword evidence="1" id="KW-0175">Coiled coil</keyword>
<dbReference type="PANTHER" id="PTHR34220:SF7">
    <property type="entry name" value="SENSOR HISTIDINE KINASE YPDA"/>
    <property type="match status" value="1"/>
</dbReference>
<keyword evidence="2" id="KW-0812">Transmembrane</keyword>
<proteinExistence type="predicted"/>
<protein>
    <submittedName>
        <fullName evidence="4">Inner membrane protein ypdA</fullName>
    </submittedName>
</protein>
<dbReference type="GO" id="GO:0000155">
    <property type="term" value="F:phosphorelay sensor kinase activity"/>
    <property type="evidence" value="ECO:0007669"/>
    <property type="project" value="InterPro"/>
</dbReference>
<feature type="coiled-coil region" evidence="1">
    <location>
        <begin position="159"/>
        <end position="207"/>
    </location>
</feature>
<dbReference type="EMBL" id="LR590484">
    <property type="protein sequence ID" value="VTR37086.1"/>
    <property type="molecule type" value="Genomic_DNA"/>
</dbReference>
<dbReference type="PANTHER" id="PTHR34220">
    <property type="entry name" value="SENSOR HISTIDINE KINASE YPDA"/>
    <property type="match status" value="1"/>
</dbReference>
<feature type="transmembrane region" description="Helical" evidence="2">
    <location>
        <begin position="12"/>
        <end position="35"/>
    </location>
</feature>
<accession>A0A4U9UTH9</accession>
<dbReference type="Proteomes" id="UP000308196">
    <property type="component" value="Chromosome"/>
</dbReference>
<dbReference type="InterPro" id="IPR036890">
    <property type="entry name" value="HATPase_C_sf"/>
</dbReference>
<evidence type="ECO:0000313" key="5">
    <source>
        <dbReference type="Proteomes" id="UP000308196"/>
    </source>
</evidence>
<dbReference type="RefSeq" id="WP_051607269.1">
    <property type="nucleotide sequence ID" value="NZ_JBPFQZ010000012.1"/>
</dbReference>
<evidence type="ECO:0000256" key="1">
    <source>
        <dbReference type="SAM" id="Coils"/>
    </source>
</evidence>
<feature type="transmembrane region" description="Helical" evidence="2">
    <location>
        <begin position="41"/>
        <end position="62"/>
    </location>
</feature>
<evidence type="ECO:0000256" key="2">
    <source>
        <dbReference type="SAM" id="Phobius"/>
    </source>
</evidence>